<comment type="caution">
    <text evidence="2">The sequence shown here is derived from an EMBL/GenBank/DDBJ whole genome shotgun (WGS) entry which is preliminary data.</text>
</comment>
<gene>
    <name evidence="2" type="ORF">ACFSBT_16475</name>
</gene>
<evidence type="ECO:0000313" key="2">
    <source>
        <dbReference type="EMBL" id="MFD1514878.1"/>
    </source>
</evidence>
<evidence type="ECO:0000313" key="3">
    <source>
        <dbReference type="Proteomes" id="UP001597187"/>
    </source>
</evidence>
<accession>A0ABD6B002</accession>
<reference evidence="2 3" key="1">
    <citation type="journal article" date="2019" name="Int. J. Syst. Evol. Microbiol.">
        <title>The Global Catalogue of Microorganisms (GCM) 10K type strain sequencing project: providing services to taxonomists for standard genome sequencing and annotation.</title>
        <authorList>
            <consortium name="The Broad Institute Genomics Platform"/>
            <consortium name="The Broad Institute Genome Sequencing Center for Infectious Disease"/>
            <person name="Wu L."/>
            <person name="Ma J."/>
        </authorList>
    </citation>
    <scope>NUCLEOTIDE SEQUENCE [LARGE SCALE GENOMIC DNA]</scope>
    <source>
        <strain evidence="2 3">CGMCC 1.12563</strain>
    </source>
</reference>
<dbReference type="InterPro" id="IPR055968">
    <property type="entry name" value="DUF7546"/>
</dbReference>
<dbReference type="AlphaFoldDB" id="A0ABD6B002"/>
<feature type="transmembrane region" description="Helical" evidence="1">
    <location>
        <begin position="12"/>
        <end position="34"/>
    </location>
</feature>
<feature type="transmembrane region" description="Helical" evidence="1">
    <location>
        <begin position="46"/>
        <end position="63"/>
    </location>
</feature>
<keyword evidence="3" id="KW-1185">Reference proteome</keyword>
<keyword evidence="1" id="KW-0812">Transmembrane</keyword>
<feature type="transmembrane region" description="Helical" evidence="1">
    <location>
        <begin position="133"/>
        <end position="153"/>
    </location>
</feature>
<proteinExistence type="predicted"/>
<keyword evidence="1" id="KW-0472">Membrane</keyword>
<dbReference type="Pfam" id="PF24412">
    <property type="entry name" value="DUF7546"/>
    <property type="match status" value="1"/>
</dbReference>
<organism evidence="2 3">
    <name type="scientific">Halomarina rubra</name>
    <dbReference type="NCBI Taxonomy" id="2071873"/>
    <lineage>
        <taxon>Archaea</taxon>
        <taxon>Methanobacteriati</taxon>
        <taxon>Methanobacteriota</taxon>
        <taxon>Stenosarchaea group</taxon>
        <taxon>Halobacteria</taxon>
        <taxon>Halobacteriales</taxon>
        <taxon>Natronomonadaceae</taxon>
        <taxon>Halomarina</taxon>
    </lineage>
</organism>
<protein>
    <submittedName>
        <fullName evidence="2">Uncharacterized protein</fullName>
    </submittedName>
</protein>
<feature type="transmembrane region" description="Helical" evidence="1">
    <location>
        <begin position="160"/>
        <end position="187"/>
    </location>
</feature>
<feature type="transmembrane region" description="Helical" evidence="1">
    <location>
        <begin position="199"/>
        <end position="217"/>
    </location>
</feature>
<feature type="transmembrane region" description="Helical" evidence="1">
    <location>
        <begin position="75"/>
        <end position="97"/>
    </location>
</feature>
<name>A0ABD6B002_9EURY</name>
<dbReference type="EMBL" id="JBHUDC010000008">
    <property type="protein sequence ID" value="MFD1514878.1"/>
    <property type="molecule type" value="Genomic_DNA"/>
</dbReference>
<sequence length="234" mass="24969">MKVFHTERSVTLPSGLWWLGPVVLAEALLLVGYFGLTGARPTEPRYVLYPFVWINLGLVALVETRPRPASRRLRLLAAVVALGYFLVLAWLSGLLALELGPSTHSHAALAGWQVTLSAPGWGPRIGYVTTMGHVYFVPYRVVGYLALAYLVFARTLDASAAVLSGVVGLVACVSCAFPLAASVAAGALGPSAALATSPFSFDLSTLAFVATVALLYWSPQLSPPFSLSWPRRGR</sequence>
<evidence type="ECO:0000256" key="1">
    <source>
        <dbReference type="SAM" id="Phobius"/>
    </source>
</evidence>
<dbReference type="RefSeq" id="WP_250874811.1">
    <property type="nucleotide sequence ID" value="NZ_JALXFV010000008.1"/>
</dbReference>
<keyword evidence="1" id="KW-1133">Transmembrane helix</keyword>
<dbReference type="Proteomes" id="UP001597187">
    <property type="component" value="Unassembled WGS sequence"/>
</dbReference>